<keyword evidence="1" id="KW-1133">Transmembrane helix</keyword>
<evidence type="ECO:0000313" key="2">
    <source>
        <dbReference type="EMBL" id="HJG79775.1"/>
    </source>
</evidence>
<feature type="transmembrane region" description="Helical" evidence="1">
    <location>
        <begin position="122"/>
        <end position="140"/>
    </location>
</feature>
<feature type="transmembrane region" description="Helical" evidence="1">
    <location>
        <begin position="282"/>
        <end position="305"/>
    </location>
</feature>
<proteinExistence type="predicted"/>
<gene>
    <name evidence="2" type="ORF">K8V08_05110</name>
</gene>
<reference evidence="2" key="2">
    <citation type="submission" date="2021-09" db="EMBL/GenBank/DDBJ databases">
        <authorList>
            <person name="Gilroy R."/>
        </authorList>
    </citation>
    <scope>NUCLEOTIDE SEQUENCE</scope>
    <source>
        <strain evidence="2">ChiGjej5B5-7349</strain>
    </source>
</reference>
<evidence type="ECO:0000256" key="1">
    <source>
        <dbReference type="SAM" id="Phobius"/>
    </source>
</evidence>
<feature type="transmembrane region" description="Helical" evidence="1">
    <location>
        <begin position="317"/>
        <end position="341"/>
    </location>
</feature>
<protein>
    <recommendedName>
        <fullName evidence="4">Nitrite reductase (NO-forming)</fullName>
    </recommendedName>
</protein>
<organism evidence="2 3">
    <name type="scientific">Brevibacterium senegalense</name>
    <dbReference type="NCBI Taxonomy" id="1033736"/>
    <lineage>
        <taxon>Bacteria</taxon>
        <taxon>Bacillati</taxon>
        <taxon>Actinomycetota</taxon>
        <taxon>Actinomycetes</taxon>
        <taxon>Micrococcales</taxon>
        <taxon>Brevibacteriaceae</taxon>
        <taxon>Brevibacterium</taxon>
    </lineage>
</organism>
<keyword evidence="1" id="KW-0472">Membrane</keyword>
<feature type="transmembrane region" description="Helical" evidence="1">
    <location>
        <begin position="29"/>
        <end position="48"/>
    </location>
</feature>
<feature type="transmembrane region" description="Helical" evidence="1">
    <location>
        <begin position="251"/>
        <end position="270"/>
    </location>
</feature>
<feature type="transmembrane region" description="Helical" evidence="1">
    <location>
        <begin position="54"/>
        <end position="75"/>
    </location>
</feature>
<evidence type="ECO:0008006" key="4">
    <source>
        <dbReference type="Google" id="ProtNLM"/>
    </source>
</evidence>
<evidence type="ECO:0000313" key="3">
    <source>
        <dbReference type="Proteomes" id="UP000784435"/>
    </source>
</evidence>
<feature type="transmembrane region" description="Helical" evidence="1">
    <location>
        <begin position="96"/>
        <end position="116"/>
    </location>
</feature>
<name>A0A921MCV7_9MICO</name>
<sequence>MMSPPGGPAAGQPARPRSARRGVAPLRDFPTILWLCVAGVVAVLQPFIVESTWLLVHLALLGALSHAMLAWSTFFAQALLKTPESADPPRLQTLRFLLLAVGAACVFVGLPISAWWLVLTGALVVAAAVLIHAAAMLRRLRAALPGRFTVTVRYYLAASLCLPVGAAFGVLLARWPASDLFGRLLLAHTVTMLLGWVGLTVMGTLVTFWPTLLRTRVHPQAALRTQQALPVLLTGIALVDAGALADLRLLAVAGLVLHLCGAVWWGSTLLRPLLAAPPRRAPGVFAASALMWGLVLLLSLVLHVATTDSWGQFAAGYLSLTLVAVLGFALQLLTGALSQLVPTVLGGGPAVRAAVDREFDRFTWLRWALLNAGLVVALLPVPGSVRRVALGVVMVTVLSLVPILLRGIVVGVRAKRA</sequence>
<feature type="transmembrane region" description="Helical" evidence="1">
    <location>
        <begin position="388"/>
        <end position="412"/>
    </location>
</feature>
<feature type="transmembrane region" description="Helical" evidence="1">
    <location>
        <begin position="362"/>
        <end position="382"/>
    </location>
</feature>
<comment type="caution">
    <text evidence="2">The sequence shown here is derived from an EMBL/GenBank/DDBJ whole genome shotgun (WGS) entry which is preliminary data.</text>
</comment>
<dbReference type="Proteomes" id="UP000784435">
    <property type="component" value="Unassembled WGS sequence"/>
</dbReference>
<dbReference type="EMBL" id="DYUK01000108">
    <property type="protein sequence ID" value="HJG79775.1"/>
    <property type="molecule type" value="Genomic_DNA"/>
</dbReference>
<feature type="transmembrane region" description="Helical" evidence="1">
    <location>
        <begin position="152"/>
        <end position="173"/>
    </location>
</feature>
<reference evidence="2" key="1">
    <citation type="journal article" date="2021" name="PeerJ">
        <title>Extensive microbial diversity within the chicken gut microbiome revealed by metagenomics and culture.</title>
        <authorList>
            <person name="Gilroy R."/>
            <person name="Ravi A."/>
            <person name="Getino M."/>
            <person name="Pursley I."/>
            <person name="Horton D.L."/>
            <person name="Alikhan N.F."/>
            <person name="Baker D."/>
            <person name="Gharbi K."/>
            <person name="Hall N."/>
            <person name="Watson M."/>
            <person name="Adriaenssens E.M."/>
            <person name="Foster-Nyarko E."/>
            <person name="Jarju S."/>
            <person name="Secka A."/>
            <person name="Antonio M."/>
            <person name="Oren A."/>
            <person name="Chaudhuri R.R."/>
            <person name="La Ragione R."/>
            <person name="Hildebrand F."/>
            <person name="Pallen M.J."/>
        </authorList>
    </citation>
    <scope>NUCLEOTIDE SEQUENCE</scope>
    <source>
        <strain evidence="2">ChiGjej5B5-7349</strain>
    </source>
</reference>
<keyword evidence="1" id="KW-0812">Transmembrane</keyword>
<feature type="transmembrane region" description="Helical" evidence="1">
    <location>
        <begin position="185"/>
        <end position="208"/>
    </location>
</feature>
<dbReference type="AlphaFoldDB" id="A0A921MCV7"/>
<accession>A0A921MCV7</accession>